<evidence type="ECO:0000313" key="13">
    <source>
        <dbReference type="EMBL" id="AKT43946.1"/>
    </source>
</evidence>
<keyword evidence="9" id="KW-1133">Transmembrane helix</keyword>
<dbReference type="PROSITE" id="PS50110">
    <property type="entry name" value="RESPONSE_REGULATORY"/>
    <property type="match status" value="1"/>
</dbReference>
<dbReference type="SUPFAM" id="SSF47384">
    <property type="entry name" value="Homodimeric domain of signal transducing histidine kinase"/>
    <property type="match status" value="1"/>
</dbReference>
<comment type="subcellular location">
    <subcellularLocation>
        <location evidence="2">Membrane</location>
    </subcellularLocation>
</comment>
<evidence type="ECO:0000313" key="14">
    <source>
        <dbReference type="Proteomes" id="UP000067626"/>
    </source>
</evidence>
<dbReference type="Pfam" id="PF00512">
    <property type="entry name" value="HisKA"/>
    <property type="match status" value="1"/>
</dbReference>
<dbReference type="SMART" id="SM00304">
    <property type="entry name" value="HAMP"/>
    <property type="match status" value="1"/>
</dbReference>
<accession>A0A0K1ESV5</accession>
<dbReference type="AlphaFoldDB" id="A0A0K1ESV5"/>
<dbReference type="FunFam" id="3.30.565.10:FF:000010">
    <property type="entry name" value="Sensor histidine kinase RcsC"/>
    <property type="match status" value="1"/>
</dbReference>
<feature type="domain" description="Response regulatory" evidence="11">
    <location>
        <begin position="748"/>
        <end position="866"/>
    </location>
</feature>
<dbReference type="PANTHER" id="PTHR43547:SF2">
    <property type="entry name" value="HYBRID SIGNAL TRANSDUCTION HISTIDINE KINASE C"/>
    <property type="match status" value="1"/>
</dbReference>
<dbReference type="PANTHER" id="PTHR43547">
    <property type="entry name" value="TWO-COMPONENT HISTIDINE KINASE"/>
    <property type="match status" value="1"/>
</dbReference>
<feature type="coiled-coil region" evidence="8">
    <location>
        <begin position="460"/>
        <end position="487"/>
    </location>
</feature>
<name>A0A0K1ESV5_CHOCO</name>
<sequence length="880" mass="94030">MSHGRFQITWAAALFGLTVGVLMTYVPYEFQAPVFRRIYPHIRLMGGTFLIGSVLLGVNALYPSWPRPVDWLGRLSFLAALSTYWWSASIMQGVTSGAVIYPVMMLGVLLEGSRSLRKRGLFAAFVTVVGLAFGALMLFSSRSFGGALYAAVRPILAPLGGMFLVAGVGLTMSRTLAIRRALFAVLAGGFAIIALTLAYANSWSGVALYAVLAPSCVAAGWLPELPRLTSVRWRLLRGMVVAGVLPLLALGAFASTAAHDALEREVWAHVRMAADDEAEWLREQLEDEQRTIHEGNSPRERLMRSRAPSSSYRVLVIDAGAGKLMQDTRAVGVGGPVLLSPELSAAVEQVGRAERVVLESVMIEAFDAEDKRVLAAVARVPGVRWVVVVTADVGETYAPITRLSAAVVLFLVLVVTLVLILSGFVARSVTRPLYRLRTAALELAGGDLDRRVSVSGPDEIADLNRAFNDMAERIAQAQRDLSELKDAIATRLADAQEANRLKDEFLSVVSHELRTPLNAILGWARILRTGAMPDASRAKALETIERNASLQAKLVEDLLDASRIVSGKLQLELGQVDLARVIQAAVDSVALAAQAKGIALEVDAPGPALVRGDAGRLQQVVWNLLANAIKFTPREGQVTVRLESGEADTFRVIVSDSGQGIEEDFLPHVFERFRQADATVTRKHGGLGLGLAIVRQLVEAHGGTVQAESAGGGQGATFTVELPRAGGRVERPSLVDPVEEMPSLAGMRVLVVDDEVDAAELVQSVLATAGAQVRVAHSAEGALEVLSAWKPDLLISDIGMPDVDGYTLMRQVRAMSREAGGAVPAIALTAFAQEEDRVRALSAGYQLHVTKPVDPRALAVAVSNLSRSSGALPQAAAGAR</sequence>
<evidence type="ECO:0000256" key="4">
    <source>
        <dbReference type="ARBA" id="ARBA00022553"/>
    </source>
</evidence>
<dbReference type="InterPro" id="IPR036097">
    <property type="entry name" value="HisK_dim/P_sf"/>
</dbReference>
<feature type="transmembrane region" description="Helical" evidence="9">
    <location>
        <begin position="6"/>
        <end position="26"/>
    </location>
</feature>
<dbReference type="Pfam" id="PF00672">
    <property type="entry name" value="HAMP"/>
    <property type="match status" value="1"/>
</dbReference>
<feature type="transmembrane region" description="Helical" evidence="9">
    <location>
        <begin position="403"/>
        <end position="426"/>
    </location>
</feature>
<feature type="transmembrane region" description="Helical" evidence="9">
    <location>
        <begin position="85"/>
        <end position="109"/>
    </location>
</feature>
<dbReference type="Gene3D" id="6.10.340.10">
    <property type="match status" value="1"/>
</dbReference>
<proteinExistence type="predicted"/>
<dbReference type="SMART" id="SM00448">
    <property type="entry name" value="REC"/>
    <property type="match status" value="1"/>
</dbReference>
<evidence type="ECO:0000256" key="2">
    <source>
        <dbReference type="ARBA" id="ARBA00004370"/>
    </source>
</evidence>
<dbReference type="SMART" id="SM00387">
    <property type="entry name" value="HATPase_c"/>
    <property type="match status" value="1"/>
</dbReference>
<feature type="modified residue" description="4-aspartylphosphate" evidence="7">
    <location>
        <position position="797"/>
    </location>
</feature>
<dbReference type="CDD" id="cd06225">
    <property type="entry name" value="HAMP"/>
    <property type="match status" value="1"/>
</dbReference>
<feature type="transmembrane region" description="Helical" evidence="9">
    <location>
        <begin position="182"/>
        <end position="200"/>
    </location>
</feature>
<dbReference type="PROSITE" id="PS50885">
    <property type="entry name" value="HAMP"/>
    <property type="match status" value="1"/>
</dbReference>
<comment type="catalytic activity">
    <reaction evidence="1">
        <text>ATP + protein L-histidine = ADP + protein N-phospho-L-histidine.</text>
        <dbReference type="EC" id="2.7.13.3"/>
    </reaction>
</comment>
<evidence type="ECO:0000256" key="7">
    <source>
        <dbReference type="PROSITE-ProRule" id="PRU00169"/>
    </source>
</evidence>
<dbReference type="EMBL" id="CP012159">
    <property type="protein sequence ID" value="AKT43946.1"/>
    <property type="molecule type" value="Genomic_DNA"/>
</dbReference>
<protein>
    <recommendedName>
        <fullName evidence="3">histidine kinase</fullName>
        <ecNumber evidence="3">2.7.13.3</ecNumber>
    </recommendedName>
</protein>
<dbReference type="InterPro" id="IPR003660">
    <property type="entry name" value="HAMP_dom"/>
</dbReference>
<evidence type="ECO:0000256" key="1">
    <source>
        <dbReference type="ARBA" id="ARBA00000085"/>
    </source>
</evidence>
<feature type="transmembrane region" description="Helical" evidence="9">
    <location>
        <begin position="47"/>
        <end position="65"/>
    </location>
</feature>
<feature type="transmembrane region" description="Helical" evidence="9">
    <location>
        <begin position="121"/>
        <end position="141"/>
    </location>
</feature>
<evidence type="ECO:0000256" key="8">
    <source>
        <dbReference type="SAM" id="Coils"/>
    </source>
</evidence>
<keyword evidence="9" id="KW-0812">Transmembrane</keyword>
<dbReference type="SMART" id="SM00388">
    <property type="entry name" value="HisKA"/>
    <property type="match status" value="1"/>
</dbReference>
<dbReference type="Gene3D" id="1.10.287.130">
    <property type="match status" value="1"/>
</dbReference>
<reference evidence="13 14" key="1">
    <citation type="submission" date="2015-07" db="EMBL/GenBank/DDBJ databases">
        <title>Genome analysis of myxobacterium Chondromyces crocatus Cm c5 reveals a high potential for natural compound synthesis and the genetic basis for the loss of fruiting body formation.</title>
        <authorList>
            <person name="Zaburannyi N."/>
            <person name="Bunk B."/>
            <person name="Maier J."/>
            <person name="Overmann J."/>
            <person name="Mueller R."/>
        </authorList>
    </citation>
    <scope>NUCLEOTIDE SEQUENCE [LARGE SCALE GENOMIC DNA]</scope>
    <source>
        <strain evidence="13 14">Cm c5</strain>
    </source>
</reference>
<feature type="domain" description="Histidine kinase" evidence="10">
    <location>
        <begin position="508"/>
        <end position="726"/>
    </location>
</feature>
<dbReference type="SUPFAM" id="SSF158472">
    <property type="entry name" value="HAMP domain-like"/>
    <property type="match status" value="1"/>
</dbReference>
<dbReference type="PROSITE" id="PS50109">
    <property type="entry name" value="HIS_KIN"/>
    <property type="match status" value="1"/>
</dbReference>
<dbReference type="STRING" id="52.CMC5_081830"/>
<evidence type="ECO:0000259" key="11">
    <source>
        <dbReference type="PROSITE" id="PS50110"/>
    </source>
</evidence>
<dbReference type="CDD" id="cd17580">
    <property type="entry name" value="REC_2_DhkD-like"/>
    <property type="match status" value="1"/>
</dbReference>
<evidence type="ECO:0000259" key="12">
    <source>
        <dbReference type="PROSITE" id="PS50885"/>
    </source>
</evidence>
<evidence type="ECO:0000256" key="6">
    <source>
        <dbReference type="ARBA" id="ARBA00022777"/>
    </source>
</evidence>
<feature type="transmembrane region" description="Helical" evidence="9">
    <location>
        <begin position="147"/>
        <end position="170"/>
    </location>
</feature>
<dbReference type="PRINTS" id="PR00344">
    <property type="entry name" value="BCTRLSENSOR"/>
</dbReference>
<gene>
    <name evidence="13" type="ORF">CMC5_081830</name>
</gene>
<dbReference type="InterPro" id="IPR004358">
    <property type="entry name" value="Sig_transdc_His_kin-like_C"/>
</dbReference>
<dbReference type="GO" id="GO:0016020">
    <property type="term" value="C:membrane"/>
    <property type="evidence" value="ECO:0007669"/>
    <property type="project" value="UniProtKB-SubCell"/>
</dbReference>
<keyword evidence="5" id="KW-0808">Transferase</keyword>
<organism evidence="13 14">
    <name type="scientific">Chondromyces crocatus</name>
    <dbReference type="NCBI Taxonomy" id="52"/>
    <lineage>
        <taxon>Bacteria</taxon>
        <taxon>Pseudomonadati</taxon>
        <taxon>Myxococcota</taxon>
        <taxon>Polyangia</taxon>
        <taxon>Polyangiales</taxon>
        <taxon>Polyangiaceae</taxon>
        <taxon>Chondromyces</taxon>
    </lineage>
</organism>
<dbReference type="PATRIC" id="fig|52.7.peg.8998"/>
<dbReference type="SUPFAM" id="SSF55874">
    <property type="entry name" value="ATPase domain of HSP90 chaperone/DNA topoisomerase II/histidine kinase"/>
    <property type="match status" value="1"/>
</dbReference>
<feature type="domain" description="HAMP" evidence="12">
    <location>
        <begin position="427"/>
        <end position="479"/>
    </location>
</feature>
<dbReference type="Proteomes" id="UP000067626">
    <property type="component" value="Chromosome"/>
</dbReference>
<dbReference type="SUPFAM" id="SSF52172">
    <property type="entry name" value="CheY-like"/>
    <property type="match status" value="1"/>
</dbReference>
<keyword evidence="8" id="KW-0175">Coiled coil</keyword>
<dbReference type="KEGG" id="ccro:CMC5_081830"/>
<dbReference type="InterPro" id="IPR036890">
    <property type="entry name" value="HATPase_C_sf"/>
</dbReference>
<keyword evidence="9" id="KW-0472">Membrane</keyword>
<dbReference type="Pfam" id="PF00072">
    <property type="entry name" value="Response_reg"/>
    <property type="match status" value="1"/>
</dbReference>
<dbReference type="InterPro" id="IPR001789">
    <property type="entry name" value="Sig_transdc_resp-reg_receiver"/>
</dbReference>
<feature type="transmembrane region" description="Helical" evidence="9">
    <location>
        <begin position="235"/>
        <end position="254"/>
    </location>
</feature>
<dbReference type="InterPro" id="IPR003661">
    <property type="entry name" value="HisK_dim/P_dom"/>
</dbReference>
<dbReference type="Gene3D" id="3.40.50.2300">
    <property type="match status" value="1"/>
</dbReference>
<dbReference type="EC" id="2.7.13.3" evidence="3"/>
<dbReference type="CDD" id="cd16922">
    <property type="entry name" value="HATPase_EvgS-ArcB-TorS-like"/>
    <property type="match status" value="1"/>
</dbReference>
<keyword evidence="4 7" id="KW-0597">Phosphoprotein</keyword>
<evidence type="ECO:0000256" key="3">
    <source>
        <dbReference type="ARBA" id="ARBA00012438"/>
    </source>
</evidence>
<evidence type="ECO:0000259" key="10">
    <source>
        <dbReference type="PROSITE" id="PS50109"/>
    </source>
</evidence>
<keyword evidence="14" id="KW-1185">Reference proteome</keyword>
<dbReference type="RefSeq" id="WP_169796806.1">
    <property type="nucleotide sequence ID" value="NZ_CP012159.1"/>
</dbReference>
<dbReference type="InterPro" id="IPR005467">
    <property type="entry name" value="His_kinase_dom"/>
</dbReference>
<dbReference type="GO" id="GO:0000155">
    <property type="term" value="F:phosphorelay sensor kinase activity"/>
    <property type="evidence" value="ECO:0007669"/>
    <property type="project" value="InterPro"/>
</dbReference>
<dbReference type="InterPro" id="IPR003594">
    <property type="entry name" value="HATPase_dom"/>
</dbReference>
<dbReference type="Pfam" id="PF02518">
    <property type="entry name" value="HATPase_c"/>
    <property type="match status" value="1"/>
</dbReference>
<evidence type="ECO:0000256" key="5">
    <source>
        <dbReference type="ARBA" id="ARBA00022679"/>
    </source>
</evidence>
<dbReference type="InterPro" id="IPR011006">
    <property type="entry name" value="CheY-like_superfamily"/>
</dbReference>
<evidence type="ECO:0000256" key="9">
    <source>
        <dbReference type="SAM" id="Phobius"/>
    </source>
</evidence>
<keyword evidence="6" id="KW-0418">Kinase</keyword>
<dbReference type="CDD" id="cd00082">
    <property type="entry name" value="HisKA"/>
    <property type="match status" value="1"/>
</dbReference>
<dbReference type="Gene3D" id="3.30.565.10">
    <property type="entry name" value="Histidine kinase-like ATPase, C-terminal domain"/>
    <property type="match status" value="1"/>
</dbReference>